<dbReference type="Proteomes" id="UP000179102">
    <property type="component" value="Unassembled WGS sequence"/>
</dbReference>
<dbReference type="Gene3D" id="3.20.20.370">
    <property type="entry name" value="Glycoside hydrolase/deacetylase"/>
    <property type="match status" value="1"/>
</dbReference>
<feature type="domain" description="NodB homology" evidence="3">
    <location>
        <begin position="112"/>
        <end position="263"/>
    </location>
</feature>
<sequence>MASNSPRPSEVLAQRESTAESTTVASSPLPPKEQASPTPEPEFTGYCLNVPILMYHHVQPWSQAQEKWQTALTVDNNTFDTHMAYLKSAGYTTISSSQLAQALINHSSVPTKSIVITLDDGYLDAYTYALPILQKYQMHADFLIPTGLLNNPDYMTGDQLKAALATGLISTINHTYSHFNLGAGNTEKISFEVLTAKKQLAEFGKDSAIFGYPYGTVAATKFLQENGYIAGLSTIQGQIQCDSFLISLNRTRIGNLPLSSYGL</sequence>
<name>A0A1F5G5P2_9BACT</name>
<protein>
    <recommendedName>
        <fullName evidence="3">NodB homology domain-containing protein</fullName>
    </recommendedName>
</protein>
<evidence type="ECO:0000313" key="4">
    <source>
        <dbReference type="EMBL" id="OGD87203.1"/>
    </source>
</evidence>
<proteinExistence type="predicted"/>
<gene>
    <name evidence="4" type="ORF">A2870_03580</name>
</gene>
<dbReference type="PANTHER" id="PTHR34216">
    <property type="match status" value="1"/>
</dbReference>
<keyword evidence="1" id="KW-0732">Signal</keyword>
<dbReference type="EMBL" id="MFAZ01000018">
    <property type="protein sequence ID" value="OGD87203.1"/>
    <property type="molecule type" value="Genomic_DNA"/>
</dbReference>
<evidence type="ECO:0000256" key="2">
    <source>
        <dbReference type="SAM" id="MobiDB-lite"/>
    </source>
</evidence>
<dbReference type="SUPFAM" id="SSF88713">
    <property type="entry name" value="Glycoside hydrolase/deacetylase"/>
    <property type="match status" value="1"/>
</dbReference>
<dbReference type="InterPro" id="IPR011330">
    <property type="entry name" value="Glyco_hydro/deAcase_b/a-brl"/>
</dbReference>
<dbReference type="GO" id="GO:0016810">
    <property type="term" value="F:hydrolase activity, acting on carbon-nitrogen (but not peptide) bonds"/>
    <property type="evidence" value="ECO:0007669"/>
    <property type="project" value="InterPro"/>
</dbReference>
<dbReference type="InterPro" id="IPR051398">
    <property type="entry name" value="Polysacch_Deacetylase"/>
</dbReference>
<dbReference type="AlphaFoldDB" id="A0A1F5G5P2"/>
<reference evidence="4 5" key="1">
    <citation type="journal article" date="2016" name="Nat. Commun.">
        <title>Thousands of microbial genomes shed light on interconnected biogeochemical processes in an aquifer system.</title>
        <authorList>
            <person name="Anantharaman K."/>
            <person name="Brown C.T."/>
            <person name="Hug L.A."/>
            <person name="Sharon I."/>
            <person name="Castelle C.J."/>
            <person name="Probst A.J."/>
            <person name="Thomas B.C."/>
            <person name="Singh A."/>
            <person name="Wilkins M.J."/>
            <person name="Karaoz U."/>
            <person name="Brodie E.L."/>
            <person name="Williams K.H."/>
            <person name="Hubbard S.S."/>
            <person name="Banfield J.F."/>
        </authorList>
    </citation>
    <scope>NUCLEOTIDE SEQUENCE [LARGE SCALE GENOMIC DNA]</scope>
</reference>
<evidence type="ECO:0000313" key="5">
    <source>
        <dbReference type="Proteomes" id="UP000179102"/>
    </source>
</evidence>
<organism evidence="4 5">
    <name type="scientific">Candidatus Curtissbacteria bacterium RIFCSPHIGHO2_01_FULL_41_11</name>
    <dbReference type="NCBI Taxonomy" id="1797711"/>
    <lineage>
        <taxon>Bacteria</taxon>
        <taxon>Candidatus Curtissiibacteriota</taxon>
    </lineage>
</organism>
<comment type="caution">
    <text evidence="4">The sequence shown here is derived from an EMBL/GenBank/DDBJ whole genome shotgun (WGS) entry which is preliminary data.</text>
</comment>
<dbReference type="CDD" id="cd10918">
    <property type="entry name" value="CE4_NodB_like_5s_6s"/>
    <property type="match status" value="1"/>
</dbReference>
<evidence type="ECO:0000256" key="1">
    <source>
        <dbReference type="ARBA" id="ARBA00022729"/>
    </source>
</evidence>
<dbReference type="Pfam" id="PF01522">
    <property type="entry name" value="Polysacc_deac_1"/>
    <property type="match status" value="1"/>
</dbReference>
<dbReference type="PANTHER" id="PTHR34216:SF7">
    <property type="entry name" value="POLY-BETA-1,6-N-ACETYL-D-GLUCOSAMINE N-DEACETYLASE"/>
    <property type="match status" value="1"/>
</dbReference>
<feature type="region of interest" description="Disordered" evidence="2">
    <location>
        <begin position="1"/>
        <end position="41"/>
    </location>
</feature>
<evidence type="ECO:0000259" key="3">
    <source>
        <dbReference type="PROSITE" id="PS51677"/>
    </source>
</evidence>
<accession>A0A1F5G5P2</accession>
<dbReference type="STRING" id="1797711.A2870_03580"/>
<dbReference type="InterPro" id="IPR002509">
    <property type="entry name" value="NODB_dom"/>
</dbReference>
<dbReference type="PROSITE" id="PS51677">
    <property type="entry name" value="NODB"/>
    <property type="match status" value="1"/>
</dbReference>
<dbReference type="GO" id="GO:0005975">
    <property type="term" value="P:carbohydrate metabolic process"/>
    <property type="evidence" value="ECO:0007669"/>
    <property type="project" value="InterPro"/>
</dbReference>